<dbReference type="PANTHER" id="PTHR23513">
    <property type="entry name" value="INTEGRAL MEMBRANE EFFLUX PROTEIN-RELATED"/>
    <property type="match status" value="1"/>
</dbReference>
<reference evidence="8 10" key="1">
    <citation type="journal article" date="2014" name="ISME J.">
        <title>Trehalose/2-sulfotrehalose biosynthesis and glycine-betaine uptake are widely spread mechanisms for osmoadaptation in the Halobacteriales.</title>
        <authorList>
            <person name="Youssef N.H."/>
            <person name="Savage-Ashlock K.N."/>
            <person name="McCully A.L."/>
            <person name="Luedtke B."/>
            <person name="Shaw E.I."/>
            <person name="Hoff W.D."/>
            <person name="Elshahed M.S."/>
        </authorList>
    </citation>
    <scope>NUCLEOTIDE SEQUENCE [LARGE SCALE GENOMIC DNA]</scope>
    <source>
        <strain evidence="8 10">DX253</strain>
    </source>
</reference>
<keyword evidence="5 7" id="KW-1133">Transmembrane helix</keyword>
<sequence>MEDVNSSSESAGWRERFGASKTGTLLANTGFRRLYFARIVNRVGDKLYSIASMWLVYQLTGSTFYTGLAGFLSRLPVVFGFLFGPIVDRSRISRLLVLVAAAQAVVVLSIPLVASVHTPSVTLVLAVVGVLALLERINAPAEKAALPRLVDDELLPRANSLDSATHQTIGAVAQALSGALIALFSAVALFAFDAATFVVGAVFFALLNVPTTEKTGTSPSAAEYVADIREGCDLIRNSVVGHMVIAASLVSAFTGASTAVLPAFADSLGGAETYGLLIAAMTVGLLVGSLVASRFETVPFGRFVVVGFLVAAVGKLGVVSVDWLPAALLCYGIATIPIGIYNVLVSATIQTGVPNDLLARVSSTIGSLVAAIGPLGYLVGGFLGDAYGSATVIGLSAVGYCLLVGYWLVVPSLRAFPPVTDIESNSFGV</sequence>
<dbReference type="EMBL" id="AEMG01000006">
    <property type="protein sequence ID" value="EFW92668.1"/>
    <property type="molecule type" value="Genomic_DNA"/>
</dbReference>
<keyword evidence="3" id="KW-1003">Cell membrane</keyword>
<keyword evidence="2" id="KW-0813">Transport</keyword>
<feature type="transmembrane region" description="Helical" evidence="7">
    <location>
        <begin position="357"/>
        <end position="380"/>
    </location>
</feature>
<evidence type="ECO:0000256" key="1">
    <source>
        <dbReference type="ARBA" id="ARBA00004651"/>
    </source>
</evidence>
<accession>E7QRP9</accession>
<dbReference type="EMBL" id="FRAN01000001">
    <property type="protein sequence ID" value="SHK16277.1"/>
    <property type="molecule type" value="Genomic_DNA"/>
</dbReference>
<evidence type="ECO:0000256" key="5">
    <source>
        <dbReference type="ARBA" id="ARBA00022989"/>
    </source>
</evidence>
<dbReference type="RefSeq" id="WP_007978461.1">
    <property type="nucleotide sequence ID" value="NZ_AEMG01000006.1"/>
</dbReference>
<dbReference type="Gene3D" id="1.20.1250.20">
    <property type="entry name" value="MFS general substrate transporter like domains"/>
    <property type="match status" value="1"/>
</dbReference>
<reference evidence="9" key="2">
    <citation type="submission" date="2016-11" db="EMBL/GenBank/DDBJ databases">
        <authorList>
            <person name="Jaros S."/>
            <person name="Januszkiewicz K."/>
            <person name="Wedrychowicz H."/>
        </authorList>
    </citation>
    <scope>NUCLEOTIDE SEQUENCE [LARGE SCALE GENOMIC DNA]</scope>
    <source>
        <strain evidence="9">DX253</strain>
    </source>
</reference>
<dbReference type="Proteomes" id="UP000003751">
    <property type="component" value="Unassembled WGS sequence"/>
</dbReference>
<dbReference type="InterPro" id="IPR036259">
    <property type="entry name" value="MFS_trans_sf"/>
</dbReference>
<evidence type="ECO:0000256" key="2">
    <source>
        <dbReference type="ARBA" id="ARBA00022448"/>
    </source>
</evidence>
<evidence type="ECO:0000256" key="6">
    <source>
        <dbReference type="ARBA" id="ARBA00023136"/>
    </source>
</evidence>
<feature type="transmembrane region" description="Helical" evidence="7">
    <location>
        <begin position="239"/>
        <end position="261"/>
    </location>
</feature>
<dbReference type="Proteomes" id="UP000184203">
    <property type="component" value="Unassembled WGS sequence"/>
</dbReference>
<evidence type="ECO:0000313" key="11">
    <source>
        <dbReference type="Proteomes" id="UP000184203"/>
    </source>
</evidence>
<feature type="transmembrane region" description="Helical" evidence="7">
    <location>
        <begin position="386"/>
        <end position="409"/>
    </location>
</feature>
<dbReference type="CDD" id="cd06173">
    <property type="entry name" value="MFS_MefA_like"/>
    <property type="match status" value="1"/>
</dbReference>
<dbReference type="InterPro" id="IPR010290">
    <property type="entry name" value="TM_effector"/>
</dbReference>
<dbReference type="STRING" id="797209.GCA_000376445_00151"/>
<evidence type="ECO:0000313" key="8">
    <source>
        <dbReference type="EMBL" id="EFW92668.1"/>
    </source>
</evidence>
<keyword evidence="11" id="KW-1185">Reference proteome</keyword>
<gene>
    <name evidence="9" type="ORF">SAMN05444342_0789</name>
    <name evidence="8" type="ORF">ZOD2009_07359</name>
</gene>
<evidence type="ECO:0000313" key="9">
    <source>
        <dbReference type="EMBL" id="SHK16277.1"/>
    </source>
</evidence>
<evidence type="ECO:0000313" key="10">
    <source>
        <dbReference type="Proteomes" id="UP000003751"/>
    </source>
</evidence>
<dbReference type="GO" id="GO:0005886">
    <property type="term" value="C:plasma membrane"/>
    <property type="evidence" value="ECO:0007669"/>
    <property type="project" value="UniProtKB-SubCell"/>
</dbReference>
<organism evidence="8 10">
    <name type="scientific">Haladaptatus paucihalophilus DX253</name>
    <dbReference type="NCBI Taxonomy" id="797209"/>
    <lineage>
        <taxon>Archaea</taxon>
        <taxon>Methanobacteriati</taxon>
        <taxon>Methanobacteriota</taxon>
        <taxon>Stenosarchaea group</taxon>
        <taxon>Halobacteria</taxon>
        <taxon>Halobacteriales</taxon>
        <taxon>Haladaptataceae</taxon>
        <taxon>Haladaptatus</taxon>
    </lineage>
</organism>
<dbReference type="PANTHER" id="PTHR23513:SF6">
    <property type="entry name" value="MAJOR FACILITATOR SUPERFAMILY ASSOCIATED DOMAIN-CONTAINING PROTEIN"/>
    <property type="match status" value="1"/>
</dbReference>
<comment type="subcellular location">
    <subcellularLocation>
        <location evidence="1">Cell membrane</location>
        <topology evidence="1">Multi-pass membrane protein</topology>
    </subcellularLocation>
</comment>
<reference evidence="11" key="3">
    <citation type="submission" date="2016-11" db="EMBL/GenBank/DDBJ databases">
        <authorList>
            <person name="Varghese N."/>
            <person name="Submissions S."/>
        </authorList>
    </citation>
    <scope>NUCLEOTIDE SEQUENCE [LARGE SCALE GENOMIC DNA]</scope>
    <source>
        <strain evidence="11">DX253</strain>
    </source>
</reference>
<evidence type="ECO:0000256" key="7">
    <source>
        <dbReference type="SAM" id="Phobius"/>
    </source>
</evidence>
<dbReference type="PATRIC" id="fig|797209.4.peg.1465"/>
<feature type="transmembrane region" description="Helical" evidence="7">
    <location>
        <begin position="273"/>
        <end position="293"/>
    </location>
</feature>
<dbReference type="SUPFAM" id="SSF103473">
    <property type="entry name" value="MFS general substrate transporter"/>
    <property type="match status" value="1"/>
</dbReference>
<feature type="transmembrane region" description="Helical" evidence="7">
    <location>
        <begin position="180"/>
        <end position="207"/>
    </location>
</feature>
<evidence type="ECO:0000256" key="4">
    <source>
        <dbReference type="ARBA" id="ARBA00022692"/>
    </source>
</evidence>
<feature type="transmembrane region" description="Helical" evidence="7">
    <location>
        <begin position="300"/>
        <end position="318"/>
    </location>
</feature>
<name>E7QRP9_HALPU</name>
<keyword evidence="4 7" id="KW-0812">Transmembrane</keyword>
<protein>
    <submittedName>
        <fullName evidence="8">Macrolide-efflux protein</fullName>
    </submittedName>
    <submittedName>
        <fullName evidence="9">Transmembrane secretion effector</fullName>
    </submittedName>
</protein>
<feature type="transmembrane region" description="Helical" evidence="7">
    <location>
        <begin position="95"/>
        <end position="114"/>
    </location>
</feature>
<dbReference type="AlphaFoldDB" id="E7QRP9"/>
<feature type="transmembrane region" description="Helical" evidence="7">
    <location>
        <begin position="324"/>
        <end position="345"/>
    </location>
</feature>
<dbReference type="OrthoDB" id="313372at2157"/>
<proteinExistence type="predicted"/>
<evidence type="ECO:0000256" key="3">
    <source>
        <dbReference type="ARBA" id="ARBA00022475"/>
    </source>
</evidence>
<feature type="transmembrane region" description="Helical" evidence="7">
    <location>
        <begin position="63"/>
        <end position="83"/>
    </location>
</feature>
<dbReference type="eggNOG" id="arCOG00135">
    <property type="taxonomic scope" value="Archaea"/>
</dbReference>
<keyword evidence="6 7" id="KW-0472">Membrane</keyword>
<dbReference type="Pfam" id="PF05977">
    <property type="entry name" value="MFS_3"/>
    <property type="match status" value="1"/>
</dbReference>